<name>A0A327ZDF1_9ACTN</name>
<proteinExistence type="predicted"/>
<evidence type="ECO:0000256" key="1">
    <source>
        <dbReference type="SAM" id="MobiDB-lite"/>
    </source>
</evidence>
<evidence type="ECO:0000313" key="3">
    <source>
        <dbReference type="Proteomes" id="UP000249341"/>
    </source>
</evidence>
<gene>
    <name evidence="2" type="ORF">B0I29_1119</name>
</gene>
<keyword evidence="3" id="KW-1185">Reference proteome</keyword>
<dbReference type="AlphaFoldDB" id="A0A327ZDF1"/>
<dbReference type="Proteomes" id="UP000249341">
    <property type="component" value="Unassembled WGS sequence"/>
</dbReference>
<sequence length="48" mass="5075">MAPAQGWSVAEQDDDEGEFRSVDDPSVGLEVDVECVNGQPEITVAPAD</sequence>
<comment type="caution">
    <text evidence="2">The sequence shown here is derived from an EMBL/GenBank/DDBJ whole genome shotgun (WGS) entry which is preliminary data.</text>
</comment>
<feature type="region of interest" description="Disordered" evidence="1">
    <location>
        <begin position="1"/>
        <end position="26"/>
    </location>
</feature>
<accession>A0A327ZDF1</accession>
<evidence type="ECO:0000313" key="2">
    <source>
        <dbReference type="EMBL" id="RAK34410.1"/>
    </source>
</evidence>
<organism evidence="2 3">
    <name type="scientific">Actinoplanes lutulentus</name>
    <dbReference type="NCBI Taxonomy" id="1287878"/>
    <lineage>
        <taxon>Bacteria</taxon>
        <taxon>Bacillati</taxon>
        <taxon>Actinomycetota</taxon>
        <taxon>Actinomycetes</taxon>
        <taxon>Micromonosporales</taxon>
        <taxon>Micromonosporaceae</taxon>
        <taxon>Actinoplanes</taxon>
    </lineage>
</organism>
<protein>
    <submittedName>
        <fullName evidence="2">Uncharacterized protein</fullName>
    </submittedName>
</protein>
<reference evidence="2 3" key="1">
    <citation type="submission" date="2018-06" db="EMBL/GenBank/DDBJ databases">
        <title>Genomic Encyclopedia of Type Strains, Phase III (KMG-III): the genomes of soil and plant-associated and newly described type strains.</title>
        <authorList>
            <person name="Whitman W."/>
        </authorList>
    </citation>
    <scope>NUCLEOTIDE SEQUENCE [LARGE SCALE GENOMIC DNA]</scope>
    <source>
        <strain evidence="2 3">CGMCC 4.7090</strain>
    </source>
</reference>
<dbReference type="EMBL" id="QLMJ01000011">
    <property type="protein sequence ID" value="RAK34410.1"/>
    <property type="molecule type" value="Genomic_DNA"/>
</dbReference>